<evidence type="ECO:0000313" key="13">
    <source>
        <dbReference type="Proteomes" id="UP000198660"/>
    </source>
</evidence>
<keyword evidence="6" id="KW-0963">Cytoplasm</keyword>
<comment type="similarity">
    <text evidence="1 6 9">Belongs to the pyrroline-5-carboxylate reductase family.</text>
</comment>
<evidence type="ECO:0000256" key="8">
    <source>
        <dbReference type="PIRSR" id="PIRSR000193-1"/>
    </source>
</evidence>
<dbReference type="InterPro" id="IPR036291">
    <property type="entry name" value="NAD(P)-bd_dom_sf"/>
</dbReference>
<comment type="catalytic activity">
    <reaction evidence="6 9">
        <text>L-proline + NADP(+) = (S)-1-pyrroline-5-carboxylate + NADPH + 2 H(+)</text>
        <dbReference type="Rhea" id="RHEA:14109"/>
        <dbReference type="ChEBI" id="CHEBI:15378"/>
        <dbReference type="ChEBI" id="CHEBI:17388"/>
        <dbReference type="ChEBI" id="CHEBI:57783"/>
        <dbReference type="ChEBI" id="CHEBI:58349"/>
        <dbReference type="ChEBI" id="CHEBI:60039"/>
        <dbReference type="EC" id="1.5.1.2"/>
    </reaction>
</comment>
<dbReference type="FunFam" id="1.10.3730.10:FF:000001">
    <property type="entry name" value="Pyrroline-5-carboxylate reductase"/>
    <property type="match status" value="1"/>
</dbReference>
<evidence type="ECO:0000256" key="7">
    <source>
        <dbReference type="NCBIfam" id="TIGR00112"/>
    </source>
</evidence>
<dbReference type="InterPro" id="IPR000304">
    <property type="entry name" value="Pyrroline-COOH_reductase"/>
</dbReference>
<dbReference type="InterPro" id="IPR029036">
    <property type="entry name" value="P5CR_dimer"/>
</dbReference>
<feature type="binding site" evidence="8">
    <location>
        <begin position="73"/>
        <end position="76"/>
    </location>
    <ligand>
        <name>NADP(+)</name>
        <dbReference type="ChEBI" id="CHEBI:58349"/>
    </ligand>
</feature>
<protein>
    <recommendedName>
        <fullName evidence="6 7">Pyrroline-5-carboxylate reductase</fullName>
        <shortName evidence="6">P5C reductase</shortName>
        <shortName evidence="6">P5CR</shortName>
        <ecNumber evidence="6 7">1.5.1.2</ecNumber>
    </recommendedName>
    <alternativeName>
        <fullName evidence="6">PCA reductase</fullName>
    </alternativeName>
</protein>
<dbReference type="PROSITE" id="PS00521">
    <property type="entry name" value="P5CR"/>
    <property type="match status" value="1"/>
</dbReference>
<dbReference type="InterPro" id="IPR008927">
    <property type="entry name" value="6-PGluconate_DH-like_C_sf"/>
</dbReference>
<dbReference type="GO" id="GO:0055129">
    <property type="term" value="P:L-proline biosynthetic process"/>
    <property type="evidence" value="ECO:0007669"/>
    <property type="project" value="UniProtKB-UniRule"/>
</dbReference>
<dbReference type="PANTHER" id="PTHR11645:SF49">
    <property type="entry name" value="PYRROLINE-5-CARBOXYLATE REDUCTASE 1"/>
    <property type="match status" value="1"/>
</dbReference>
<comment type="catalytic activity">
    <reaction evidence="6">
        <text>L-proline + NAD(+) = (S)-1-pyrroline-5-carboxylate + NADH + 2 H(+)</text>
        <dbReference type="Rhea" id="RHEA:14105"/>
        <dbReference type="ChEBI" id="CHEBI:15378"/>
        <dbReference type="ChEBI" id="CHEBI:17388"/>
        <dbReference type="ChEBI" id="CHEBI:57540"/>
        <dbReference type="ChEBI" id="CHEBI:57945"/>
        <dbReference type="ChEBI" id="CHEBI:60039"/>
        <dbReference type="EC" id="1.5.1.2"/>
    </reaction>
</comment>
<feature type="domain" description="Pyrroline-5-carboxylate reductase dimerisation" evidence="11">
    <location>
        <begin position="165"/>
        <end position="269"/>
    </location>
</feature>
<evidence type="ECO:0000256" key="5">
    <source>
        <dbReference type="ARBA" id="ARBA00058118"/>
    </source>
</evidence>
<dbReference type="Pfam" id="PF03807">
    <property type="entry name" value="F420_oxidored"/>
    <property type="match status" value="1"/>
</dbReference>
<dbReference type="InterPro" id="IPR053790">
    <property type="entry name" value="P5CR-like_CS"/>
</dbReference>
<dbReference type="Proteomes" id="UP000198660">
    <property type="component" value="Unassembled WGS sequence"/>
</dbReference>
<dbReference type="OrthoDB" id="9805754at2"/>
<keyword evidence="3 6" id="KW-0521">NADP</keyword>
<dbReference type="EC" id="1.5.1.2" evidence="6 7"/>
<keyword evidence="2 6" id="KW-0641">Proline biosynthesis</keyword>
<feature type="binding site" evidence="8">
    <location>
        <begin position="10"/>
        <end position="15"/>
    </location>
    <ligand>
        <name>NADP(+)</name>
        <dbReference type="ChEBI" id="CHEBI:58349"/>
    </ligand>
</feature>
<reference evidence="13" key="1">
    <citation type="submission" date="2016-10" db="EMBL/GenBank/DDBJ databases">
        <authorList>
            <person name="Varghese N."/>
            <person name="Submissions S."/>
        </authorList>
    </citation>
    <scope>NUCLEOTIDE SEQUENCE [LARGE SCALE GENOMIC DNA]</scope>
    <source>
        <strain evidence="13">DSM 45789</strain>
    </source>
</reference>
<accession>A0A1I6NQK4</accession>
<dbReference type="HAMAP" id="MF_01925">
    <property type="entry name" value="P5C_reductase"/>
    <property type="match status" value="1"/>
</dbReference>
<evidence type="ECO:0000256" key="1">
    <source>
        <dbReference type="ARBA" id="ARBA00005525"/>
    </source>
</evidence>
<gene>
    <name evidence="6" type="primary">proC</name>
    <name evidence="12" type="ORF">SAMN05444972_10119</name>
</gene>
<dbReference type="Gene3D" id="1.10.3730.10">
    <property type="entry name" value="ProC C-terminal domain-like"/>
    <property type="match status" value="1"/>
</dbReference>
<evidence type="ECO:0000256" key="3">
    <source>
        <dbReference type="ARBA" id="ARBA00022857"/>
    </source>
</evidence>
<dbReference type="UniPathway" id="UPA00098">
    <property type="reaction ID" value="UER00361"/>
</dbReference>
<dbReference type="NCBIfam" id="TIGR00112">
    <property type="entry name" value="proC"/>
    <property type="match status" value="1"/>
</dbReference>
<comment type="subcellular location">
    <subcellularLocation>
        <location evidence="6">Cytoplasm</location>
    </subcellularLocation>
</comment>
<evidence type="ECO:0000256" key="9">
    <source>
        <dbReference type="RuleBase" id="RU003903"/>
    </source>
</evidence>
<dbReference type="GO" id="GO:0004735">
    <property type="term" value="F:pyrroline-5-carboxylate reductase activity"/>
    <property type="evidence" value="ECO:0007669"/>
    <property type="project" value="UniProtKB-UniRule"/>
</dbReference>
<comment type="function">
    <text evidence="5 6">Catalyzes the reduction of 1-pyrroline-5-carboxylate (PCA) to L-proline.</text>
</comment>
<dbReference type="SUPFAM" id="SSF48179">
    <property type="entry name" value="6-phosphogluconate dehydrogenase C-terminal domain-like"/>
    <property type="match status" value="1"/>
</dbReference>
<evidence type="ECO:0000313" key="12">
    <source>
        <dbReference type="EMBL" id="SFS30174.1"/>
    </source>
</evidence>
<evidence type="ECO:0000256" key="6">
    <source>
        <dbReference type="HAMAP-Rule" id="MF_01925"/>
    </source>
</evidence>
<dbReference type="InterPro" id="IPR028939">
    <property type="entry name" value="P5C_Rdtase_cat_N"/>
</dbReference>
<sequence>MRHSERYCFIGAGSMAEAIISGMIASCRTEPAMIHVINRQDRERLIYLHNRYGIQYRESQQKALSMAEVIILAVKPKDLTEALKQWGEFLRPHQRVVSVIAGIATPYIEEQIPQGVSVIRTMPNTSSVIGRSATAICGGRFTKESDLKATQEDFNAIGTTVLVDEKDMDAVTALSGSGPAYIYYLVEALVQAGVNEGLSPSVSRQLTTQTLLGASHMLQETGEDPAVLRQKVTSPGGTTMAGIETLKEHQFHMAITNAIHHARKRSEELGATFSPSITK</sequence>
<evidence type="ECO:0000259" key="11">
    <source>
        <dbReference type="Pfam" id="PF14748"/>
    </source>
</evidence>
<organism evidence="12 13">
    <name type="scientific">Marininema halotolerans</name>
    <dbReference type="NCBI Taxonomy" id="1155944"/>
    <lineage>
        <taxon>Bacteria</taxon>
        <taxon>Bacillati</taxon>
        <taxon>Bacillota</taxon>
        <taxon>Bacilli</taxon>
        <taxon>Bacillales</taxon>
        <taxon>Thermoactinomycetaceae</taxon>
        <taxon>Marininema</taxon>
    </lineage>
</organism>
<keyword evidence="4 6" id="KW-0560">Oxidoreductase</keyword>
<proteinExistence type="inferred from homology"/>
<keyword evidence="13" id="KW-1185">Reference proteome</keyword>
<dbReference type="AlphaFoldDB" id="A0A1I6NQK4"/>
<dbReference type="SUPFAM" id="SSF51735">
    <property type="entry name" value="NAD(P)-binding Rossmann-fold domains"/>
    <property type="match status" value="1"/>
</dbReference>
<name>A0A1I6NQK4_9BACL</name>
<keyword evidence="6 9" id="KW-0028">Amino-acid biosynthesis</keyword>
<evidence type="ECO:0000256" key="2">
    <source>
        <dbReference type="ARBA" id="ARBA00022650"/>
    </source>
</evidence>
<feature type="domain" description="Pyrroline-5-carboxylate reductase catalytic N-terminal" evidence="10">
    <location>
        <begin position="7"/>
        <end position="102"/>
    </location>
</feature>
<dbReference type="GO" id="GO:0005737">
    <property type="term" value="C:cytoplasm"/>
    <property type="evidence" value="ECO:0007669"/>
    <property type="project" value="UniProtKB-SubCell"/>
</dbReference>
<comment type="pathway">
    <text evidence="6 9">Amino-acid biosynthesis; L-proline biosynthesis; L-proline from L-glutamate 5-semialdehyde: step 1/1.</text>
</comment>
<evidence type="ECO:0000259" key="10">
    <source>
        <dbReference type="Pfam" id="PF03807"/>
    </source>
</evidence>
<dbReference type="PANTHER" id="PTHR11645">
    <property type="entry name" value="PYRROLINE-5-CARBOXYLATE REDUCTASE"/>
    <property type="match status" value="1"/>
</dbReference>
<dbReference type="Pfam" id="PF14748">
    <property type="entry name" value="P5CR_dimer"/>
    <property type="match status" value="1"/>
</dbReference>
<dbReference type="PIRSF" id="PIRSF000193">
    <property type="entry name" value="Pyrrol-5-carb_rd"/>
    <property type="match status" value="1"/>
</dbReference>
<evidence type="ECO:0000256" key="4">
    <source>
        <dbReference type="ARBA" id="ARBA00023002"/>
    </source>
</evidence>
<dbReference type="EMBL" id="FPAA01000001">
    <property type="protein sequence ID" value="SFS30174.1"/>
    <property type="molecule type" value="Genomic_DNA"/>
</dbReference>
<dbReference type="Gene3D" id="3.40.50.720">
    <property type="entry name" value="NAD(P)-binding Rossmann-like Domain"/>
    <property type="match status" value="1"/>
</dbReference>
<dbReference type="RefSeq" id="WP_091832012.1">
    <property type="nucleotide sequence ID" value="NZ_FPAA01000001.1"/>
</dbReference>